<comment type="caution">
    <text evidence="1">The sequence shown here is derived from an EMBL/GenBank/DDBJ whole genome shotgun (WGS) entry which is preliminary data.</text>
</comment>
<evidence type="ECO:0000313" key="2">
    <source>
        <dbReference type="Proteomes" id="UP000624244"/>
    </source>
</evidence>
<gene>
    <name evidence="1" type="ORF">GGP41_002774</name>
</gene>
<sequence>MDRSAKKVAEWKLSRWPQGYDKPPTVLIRADKGLDIKYNLPLELGWEFCEHNVVDSVQIVPGNHFSIFEGGNVEILSIKLRDLCKRFDNMIITNSPSVDDCYKNARAFCTSLDELGEAGTIELGLDT</sequence>
<dbReference type="Proteomes" id="UP000624244">
    <property type="component" value="Unassembled WGS sequence"/>
</dbReference>
<dbReference type="EMBL" id="WNKQ01000036">
    <property type="protein sequence ID" value="KAF5844001.1"/>
    <property type="molecule type" value="Genomic_DNA"/>
</dbReference>
<organism evidence="1 2">
    <name type="scientific">Cochliobolus sativus</name>
    <name type="common">Common root rot and spot blotch fungus</name>
    <name type="synonym">Bipolaris sorokiniana</name>
    <dbReference type="NCBI Taxonomy" id="45130"/>
    <lineage>
        <taxon>Eukaryota</taxon>
        <taxon>Fungi</taxon>
        <taxon>Dikarya</taxon>
        <taxon>Ascomycota</taxon>
        <taxon>Pezizomycotina</taxon>
        <taxon>Dothideomycetes</taxon>
        <taxon>Pleosporomycetidae</taxon>
        <taxon>Pleosporales</taxon>
        <taxon>Pleosporineae</taxon>
        <taxon>Pleosporaceae</taxon>
        <taxon>Bipolaris</taxon>
    </lineage>
</organism>
<evidence type="ECO:0000313" key="1">
    <source>
        <dbReference type="EMBL" id="KAF5844001.1"/>
    </source>
</evidence>
<name>A0A8H5Z5Y1_COCSA</name>
<proteinExistence type="predicted"/>
<reference evidence="1" key="1">
    <citation type="submission" date="2019-11" db="EMBL/GenBank/DDBJ databases">
        <title>Bipolaris sorokiniana Genome sequencing.</title>
        <authorList>
            <person name="Wang H."/>
        </authorList>
    </citation>
    <scope>NUCLEOTIDE SEQUENCE</scope>
</reference>
<dbReference type="AlphaFoldDB" id="A0A8H5Z5Y1"/>
<accession>A0A8H5Z5Y1</accession>
<protein>
    <submittedName>
        <fullName evidence="1">Uncharacterized protein</fullName>
    </submittedName>
</protein>